<accession>A0A917I0J0</accession>
<gene>
    <name evidence="2" type="ORF">GCM10007415_42070</name>
</gene>
<organism evidence="2 3">
    <name type="scientific">Parapedobacter pyrenivorans</name>
    <dbReference type="NCBI Taxonomy" id="1305674"/>
    <lineage>
        <taxon>Bacteria</taxon>
        <taxon>Pseudomonadati</taxon>
        <taxon>Bacteroidota</taxon>
        <taxon>Sphingobacteriia</taxon>
        <taxon>Sphingobacteriales</taxon>
        <taxon>Sphingobacteriaceae</taxon>
        <taxon>Parapedobacter</taxon>
    </lineage>
</organism>
<proteinExistence type="predicted"/>
<feature type="coiled-coil region" evidence="1">
    <location>
        <begin position="273"/>
        <end position="310"/>
    </location>
</feature>
<evidence type="ECO:0000313" key="2">
    <source>
        <dbReference type="EMBL" id="GGH01522.1"/>
    </source>
</evidence>
<keyword evidence="3" id="KW-1185">Reference proteome</keyword>
<reference evidence="2" key="2">
    <citation type="submission" date="2020-09" db="EMBL/GenBank/DDBJ databases">
        <authorList>
            <person name="Sun Q."/>
            <person name="Zhou Y."/>
        </authorList>
    </citation>
    <scope>NUCLEOTIDE SEQUENCE</scope>
    <source>
        <strain evidence="2">CGMCC 1.12195</strain>
    </source>
</reference>
<protein>
    <submittedName>
        <fullName evidence="2">Uncharacterized protein</fullName>
    </submittedName>
</protein>
<dbReference type="Proteomes" id="UP000660862">
    <property type="component" value="Unassembled WGS sequence"/>
</dbReference>
<keyword evidence="1" id="KW-0175">Coiled coil</keyword>
<reference evidence="2" key="1">
    <citation type="journal article" date="2014" name="Int. J. Syst. Evol. Microbiol.">
        <title>Complete genome sequence of Corynebacterium casei LMG S-19264T (=DSM 44701T), isolated from a smear-ripened cheese.</title>
        <authorList>
            <consortium name="US DOE Joint Genome Institute (JGI-PGF)"/>
            <person name="Walter F."/>
            <person name="Albersmeier A."/>
            <person name="Kalinowski J."/>
            <person name="Ruckert C."/>
        </authorList>
    </citation>
    <scope>NUCLEOTIDE SEQUENCE</scope>
    <source>
        <strain evidence="2">CGMCC 1.12195</strain>
    </source>
</reference>
<sequence length="350" mass="40344">MNSAVIDLELIDEGNGKNPFEDLMAQVENLSLQGKLDVNKNELEKTILFLERKYQDLSDIDYLKSKILLQAFKANVIISEHNEDKSFIRISDNLTQLKDLSVALTNNDITDLHKYILSDNTELNDKLEGEITVDLLQTVYDKVFRSGESKRRKKEEWIIEMNFDVPTNERHLPLEFLHTFIQGLNTVHGLSVTLEDIHIGSIKARIKVVFDDIGSKEEAMELLESARQLAMGKIEEDRSGIEKIESEQVDNKRGTLTSKEHENGLTAEDLKEVKKLEVESLRYDIERKRLENEEKRLILFKKRKEVLKELLAEGIIGQRQMEMLIKGLPFLKIEDGRLTIGENIDIINDL</sequence>
<evidence type="ECO:0000313" key="3">
    <source>
        <dbReference type="Proteomes" id="UP000660862"/>
    </source>
</evidence>
<comment type="caution">
    <text evidence="2">The sequence shown here is derived from an EMBL/GenBank/DDBJ whole genome shotgun (WGS) entry which is preliminary data.</text>
</comment>
<dbReference type="AlphaFoldDB" id="A0A917I0J0"/>
<dbReference type="EMBL" id="BMER01000006">
    <property type="protein sequence ID" value="GGH01522.1"/>
    <property type="molecule type" value="Genomic_DNA"/>
</dbReference>
<name>A0A917I0J0_9SPHI</name>
<dbReference type="RefSeq" id="WP_188508097.1">
    <property type="nucleotide sequence ID" value="NZ_BMER01000006.1"/>
</dbReference>
<evidence type="ECO:0000256" key="1">
    <source>
        <dbReference type="SAM" id="Coils"/>
    </source>
</evidence>